<keyword evidence="1" id="KW-0472">Membrane</keyword>
<protein>
    <submittedName>
        <fullName evidence="2 3">Uncharacterized protein</fullName>
    </submittedName>
</protein>
<keyword evidence="1" id="KW-0812">Transmembrane</keyword>
<evidence type="ECO:0000313" key="4">
    <source>
        <dbReference type="Proteomes" id="UP000006727"/>
    </source>
</evidence>
<dbReference type="Gramene" id="Pp3c1_13430V3.3">
    <property type="protein sequence ID" value="PAC:32969650.CDS.1"/>
    <property type="gene ID" value="Pp3c1_13430"/>
</dbReference>
<gene>
    <name evidence="2" type="ORF">PHYPA_000617</name>
</gene>
<dbReference type="Gramene" id="Pp3c1_13430V3.2">
    <property type="protein sequence ID" value="PAC:32969649.CDS.1"/>
    <property type="gene ID" value="Pp3c1_13430"/>
</dbReference>
<dbReference type="Proteomes" id="UP000006727">
    <property type="component" value="Chromosome 1"/>
</dbReference>
<dbReference type="PaxDb" id="3218-PP1S86_128V6.1"/>
<dbReference type="EnsemblPlants" id="Pp3c1_13430V3.1">
    <property type="protein sequence ID" value="PAC:32969648.CDS.1"/>
    <property type="gene ID" value="Pp3c1_13430"/>
</dbReference>
<dbReference type="Gramene" id="Pp3c1_13430V3.1">
    <property type="protein sequence ID" value="PAC:32969648.CDS.1"/>
    <property type="gene ID" value="Pp3c1_13430"/>
</dbReference>
<name>A0A2K1L831_PHYPA</name>
<accession>A0A2K1L831</accession>
<dbReference type="EnsemblPlants" id="Pp3c1_13430V3.4">
    <property type="protein sequence ID" value="PAC:32969651.CDS.1"/>
    <property type="gene ID" value="Pp3c1_13430"/>
</dbReference>
<proteinExistence type="predicted"/>
<keyword evidence="4" id="KW-1185">Reference proteome</keyword>
<organism evidence="2">
    <name type="scientific">Physcomitrium patens</name>
    <name type="common">Spreading-leaved earth moss</name>
    <name type="synonym">Physcomitrella patens</name>
    <dbReference type="NCBI Taxonomy" id="3218"/>
    <lineage>
        <taxon>Eukaryota</taxon>
        <taxon>Viridiplantae</taxon>
        <taxon>Streptophyta</taxon>
        <taxon>Embryophyta</taxon>
        <taxon>Bryophyta</taxon>
        <taxon>Bryophytina</taxon>
        <taxon>Bryopsida</taxon>
        <taxon>Funariidae</taxon>
        <taxon>Funariales</taxon>
        <taxon>Funariaceae</taxon>
        <taxon>Physcomitrium</taxon>
    </lineage>
</organism>
<dbReference type="AlphaFoldDB" id="A0A2K1L831"/>
<reference evidence="3" key="3">
    <citation type="submission" date="2020-12" db="UniProtKB">
        <authorList>
            <consortium name="EnsemblPlants"/>
        </authorList>
    </citation>
    <scope>IDENTIFICATION</scope>
</reference>
<dbReference type="EMBL" id="ABEU02000001">
    <property type="protein sequence ID" value="PNR62193.1"/>
    <property type="molecule type" value="Genomic_DNA"/>
</dbReference>
<evidence type="ECO:0000256" key="1">
    <source>
        <dbReference type="SAM" id="Phobius"/>
    </source>
</evidence>
<dbReference type="EnsemblPlants" id="Pp3c1_13430V3.2">
    <property type="protein sequence ID" value="PAC:32969649.CDS.1"/>
    <property type="gene ID" value="Pp3c1_13430"/>
</dbReference>
<reference evidence="2 4" key="2">
    <citation type="journal article" date="2018" name="Plant J.">
        <title>The Physcomitrella patens chromosome-scale assembly reveals moss genome structure and evolution.</title>
        <authorList>
            <person name="Lang D."/>
            <person name="Ullrich K.K."/>
            <person name="Murat F."/>
            <person name="Fuchs J."/>
            <person name="Jenkins J."/>
            <person name="Haas F.B."/>
            <person name="Piednoel M."/>
            <person name="Gundlach H."/>
            <person name="Van Bel M."/>
            <person name="Meyberg R."/>
            <person name="Vives C."/>
            <person name="Morata J."/>
            <person name="Symeonidi A."/>
            <person name="Hiss M."/>
            <person name="Muchero W."/>
            <person name="Kamisugi Y."/>
            <person name="Saleh O."/>
            <person name="Blanc G."/>
            <person name="Decker E.L."/>
            <person name="van Gessel N."/>
            <person name="Grimwood J."/>
            <person name="Hayes R.D."/>
            <person name="Graham S.W."/>
            <person name="Gunter L.E."/>
            <person name="McDaniel S.F."/>
            <person name="Hoernstein S.N.W."/>
            <person name="Larsson A."/>
            <person name="Li F.W."/>
            <person name="Perroud P.F."/>
            <person name="Phillips J."/>
            <person name="Ranjan P."/>
            <person name="Rokshar D.S."/>
            <person name="Rothfels C.J."/>
            <person name="Schneider L."/>
            <person name="Shu S."/>
            <person name="Stevenson D.W."/>
            <person name="Thummler F."/>
            <person name="Tillich M."/>
            <person name="Villarreal Aguilar J.C."/>
            <person name="Widiez T."/>
            <person name="Wong G.K."/>
            <person name="Wymore A."/>
            <person name="Zhang Y."/>
            <person name="Zimmer A.D."/>
            <person name="Quatrano R.S."/>
            <person name="Mayer K.F.X."/>
            <person name="Goodstein D."/>
            <person name="Casacuberta J.M."/>
            <person name="Vandepoele K."/>
            <person name="Reski R."/>
            <person name="Cuming A.C."/>
            <person name="Tuskan G.A."/>
            <person name="Maumus F."/>
            <person name="Salse J."/>
            <person name="Schmutz J."/>
            <person name="Rensing S.A."/>
        </authorList>
    </citation>
    <scope>NUCLEOTIDE SEQUENCE [LARGE SCALE GENOMIC DNA]</scope>
    <source>
        <strain evidence="3 4">cv. Gransden 2004</strain>
    </source>
</reference>
<dbReference type="InParanoid" id="A0A2K1L831"/>
<reference evidence="2 4" key="1">
    <citation type="journal article" date="2008" name="Science">
        <title>The Physcomitrella genome reveals evolutionary insights into the conquest of land by plants.</title>
        <authorList>
            <person name="Rensing S."/>
            <person name="Lang D."/>
            <person name="Zimmer A."/>
            <person name="Terry A."/>
            <person name="Salamov A."/>
            <person name="Shapiro H."/>
            <person name="Nishiyama T."/>
            <person name="Perroud P.-F."/>
            <person name="Lindquist E."/>
            <person name="Kamisugi Y."/>
            <person name="Tanahashi T."/>
            <person name="Sakakibara K."/>
            <person name="Fujita T."/>
            <person name="Oishi K."/>
            <person name="Shin-I T."/>
            <person name="Kuroki Y."/>
            <person name="Toyoda A."/>
            <person name="Suzuki Y."/>
            <person name="Hashimoto A."/>
            <person name="Yamaguchi K."/>
            <person name="Sugano A."/>
            <person name="Kohara Y."/>
            <person name="Fujiyama A."/>
            <person name="Anterola A."/>
            <person name="Aoki S."/>
            <person name="Ashton N."/>
            <person name="Barbazuk W.B."/>
            <person name="Barker E."/>
            <person name="Bennetzen J."/>
            <person name="Bezanilla M."/>
            <person name="Blankenship R."/>
            <person name="Cho S.H."/>
            <person name="Dutcher S."/>
            <person name="Estelle M."/>
            <person name="Fawcett J.A."/>
            <person name="Gundlach H."/>
            <person name="Hanada K."/>
            <person name="Heyl A."/>
            <person name="Hicks K.A."/>
            <person name="Hugh J."/>
            <person name="Lohr M."/>
            <person name="Mayer K."/>
            <person name="Melkozernov A."/>
            <person name="Murata T."/>
            <person name="Nelson D."/>
            <person name="Pils B."/>
            <person name="Prigge M."/>
            <person name="Reiss B."/>
            <person name="Renner T."/>
            <person name="Rombauts S."/>
            <person name="Rushton P."/>
            <person name="Sanderfoot A."/>
            <person name="Schween G."/>
            <person name="Shiu S.-H."/>
            <person name="Stueber K."/>
            <person name="Theodoulou F.L."/>
            <person name="Tu H."/>
            <person name="Van de Peer Y."/>
            <person name="Verrier P.J."/>
            <person name="Waters E."/>
            <person name="Wood A."/>
            <person name="Yang L."/>
            <person name="Cove D."/>
            <person name="Cuming A."/>
            <person name="Hasebe M."/>
            <person name="Lucas S."/>
            <person name="Mishler D.B."/>
            <person name="Reski R."/>
            <person name="Grigoriev I."/>
            <person name="Quatrano R.S."/>
            <person name="Boore J.L."/>
        </authorList>
    </citation>
    <scope>NUCLEOTIDE SEQUENCE [LARGE SCALE GENOMIC DNA]</scope>
    <source>
        <strain evidence="3 4">cv. Gransden 2004</strain>
    </source>
</reference>
<dbReference type="Gramene" id="Pp3c1_13430V3.4">
    <property type="protein sequence ID" value="PAC:32969651.CDS.1"/>
    <property type="gene ID" value="Pp3c1_13430"/>
</dbReference>
<keyword evidence="1" id="KW-1133">Transmembrane helix</keyword>
<evidence type="ECO:0000313" key="3">
    <source>
        <dbReference type="EnsemblPlants" id="PAC:32969648.CDS.1"/>
    </source>
</evidence>
<feature type="transmembrane region" description="Helical" evidence="1">
    <location>
        <begin position="88"/>
        <end position="107"/>
    </location>
</feature>
<evidence type="ECO:0000313" key="2">
    <source>
        <dbReference type="EMBL" id="PNR62193.1"/>
    </source>
</evidence>
<dbReference type="EnsemblPlants" id="Pp3c1_13430V3.3">
    <property type="protein sequence ID" value="PAC:32969650.CDS.1"/>
    <property type="gene ID" value="Pp3c1_13430"/>
</dbReference>
<sequence>MPPFRLYFKAMSEGIFPLLRSHDRLWRSPPWSLAIPCSSSCSATSSCSCCRTCCSPFCLYSSSCLSLSSPFSQLMIPISTDHAVRIRYLEFSFILLNVVVLALSQFLGYHGLFDGSKIGEIGVGKHRQVSRDMYT</sequence>